<proteinExistence type="predicted"/>
<evidence type="ECO:0000313" key="1">
    <source>
        <dbReference type="EMBL" id="KAI9262253.1"/>
    </source>
</evidence>
<keyword evidence="2" id="KW-1185">Reference proteome</keyword>
<organism evidence="1 2">
    <name type="scientific">Phascolomyces articulosus</name>
    <dbReference type="NCBI Taxonomy" id="60185"/>
    <lineage>
        <taxon>Eukaryota</taxon>
        <taxon>Fungi</taxon>
        <taxon>Fungi incertae sedis</taxon>
        <taxon>Mucoromycota</taxon>
        <taxon>Mucoromycotina</taxon>
        <taxon>Mucoromycetes</taxon>
        <taxon>Mucorales</taxon>
        <taxon>Lichtheimiaceae</taxon>
        <taxon>Phascolomyces</taxon>
    </lineage>
</organism>
<sequence>MPFLKLTVLNHDTPLFCGHGFQGERLSLCVMMVLLSIFMPNETGSQLICTVSNQYIERLYL</sequence>
<dbReference type="Proteomes" id="UP001209540">
    <property type="component" value="Unassembled WGS sequence"/>
</dbReference>
<protein>
    <submittedName>
        <fullName evidence="1">Uncharacterized protein</fullName>
    </submittedName>
</protein>
<reference evidence="1" key="1">
    <citation type="journal article" date="2022" name="IScience">
        <title>Evolution of zygomycete secretomes and the origins of terrestrial fungal ecologies.</title>
        <authorList>
            <person name="Chang Y."/>
            <person name="Wang Y."/>
            <person name="Mondo S."/>
            <person name="Ahrendt S."/>
            <person name="Andreopoulos W."/>
            <person name="Barry K."/>
            <person name="Beard J."/>
            <person name="Benny G.L."/>
            <person name="Blankenship S."/>
            <person name="Bonito G."/>
            <person name="Cuomo C."/>
            <person name="Desiro A."/>
            <person name="Gervers K.A."/>
            <person name="Hundley H."/>
            <person name="Kuo A."/>
            <person name="LaButti K."/>
            <person name="Lang B.F."/>
            <person name="Lipzen A."/>
            <person name="O'Donnell K."/>
            <person name="Pangilinan J."/>
            <person name="Reynolds N."/>
            <person name="Sandor L."/>
            <person name="Smith M.E."/>
            <person name="Tsang A."/>
            <person name="Grigoriev I.V."/>
            <person name="Stajich J.E."/>
            <person name="Spatafora J.W."/>
        </authorList>
    </citation>
    <scope>NUCLEOTIDE SEQUENCE</scope>
    <source>
        <strain evidence="1">RSA 2281</strain>
    </source>
</reference>
<evidence type="ECO:0000313" key="2">
    <source>
        <dbReference type="Proteomes" id="UP001209540"/>
    </source>
</evidence>
<gene>
    <name evidence="1" type="ORF">BDA99DRAFT_560114</name>
</gene>
<name>A0AAD5PDZ0_9FUNG</name>
<comment type="caution">
    <text evidence="1">The sequence shown here is derived from an EMBL/GenBank/DDBJ whole genome shotgun (WGS) entry which is preliminary data.</text>
</comment>
<dbReference type="EMBL" id="JAIXMP010000014">
    <property type="protein sequence ID" value="KAI9262253.1"/>
    <property type="molecule type" value="Genomic_DNA"/>
</dbReference>
<accession>A0AAD5PDZ0</accession>
<dbReference type="AlphaFoldDB" id="A0AAD5PDZ0"/>
<reference evidence="1" key="2">
    <citation type="submission" date="2023-02" db="EMBL/GenBank/DDBJ databases">
        <authorList>
            <consortium name="DOE Joint Genome Institute"/>
            <person name="Mondo S.J."/>
            <person name="Chang Y."/>
            <person name="Wang Y."/>
            <person name="Ahrendt S."/>
            <person name="Andreopoulos W."/>
            <person name="Barry K."/>
            <person name="Beard J."/>
            <person name="Benny G.L."/>
            <person name="Blankenship S."/>
            <person name="Bonito G."/>
            <person name="Cuomo C."/>
            <person name="Desiro A."/>
            <person name="Gervers K.A."/>
            <person name="Hundley H."/>
            <person name="Kuo A."/>
            <person name="LaButti K."/>
            <person name="Lang B.F."/>
            <person name="Lipzen A."/>
            <person name="O'Donnell K."/>
            <person name="Pangilinan J."/>
            <person name="Reynolds N."/>
            <person name="Sandor L."/>
            <person name="Smith M.W."/>
            <person name="Tsang A."/>
            <person name="Grigoriev I.V."/>
            <person name="Stajich J.E."/>
            <person name="Spatafora J.W."/>
        </authorList>
    </citation>
    <scope>NUCLEOTIDE SEQUENCE</scope>
    <source>
        <strain evidence="1">RSA 2281</strain>
    </source>
</reference>